<protein>
    <submittedName>
        <fullName evidence="3">GNAT family N-acetyltransferase</fullName>
    </submittedName>
</protein>
<feature type="region of interest" description="Disordered" evidence="1">
    <location>
        <begin position="1"/>
        <end position="21"/>
    </location>
</feature>
<dbReference type="InterPro" id="IPR016181">
    <property type="entry name" value="Acyl_CoA_acyltransferase"/>
</dbReference>
<dbReference type="RefSeq" id="WP_282583998.1">
    <property type="nucleotide sequence ID" value="NZ_JAMOIM010000003.1"/>
</dbReference>
<evidence type="ECO:0000313" key="4">
    <source>
        <dbReference type="Proteomes" id="UP001165667"/>
    </source>
</evidence>
<dbReference type="EMBL" id="JAMOIM010000003">
    <property type="protein sequence ID" value="MCW6507634.1"/>
    <property type="molecule type" value="Genomic_DNA"/>
</dbReference>
<comment type="caution">
    <text evidence="3">The sequence shown here is derived from an EMBL/GenBank/DDBJ whole genome shotgun (WGS) entry which is preliminary data.</text>
</comment>
<sequence length="133" mass="14486">MATIRKSWRAGSRTRRPTTSAHGFASRTIRCWWRVEGSTILAAGSVTDAGEITLNDVSPEARFLGISRAKMQSLEQRASARGSTRCTLTSTESAHRFYRALGYVDDGPVVHKHGAHGGYPMSKPIARAGRGEI</sequence>
<evidence type="ECO:0000256" key="1">
    <source>
        <dbReference type="SAM" id="MobiDB-lite"/>
    </source>
</evidence>
<dbReference type="PROSITE" id="PS51186">
    <property type="entry name" value="GNAT"/>
    <property type="match status" value="1"/>
</dbReference>
<keyword evidence="4" id="KW-1185">Reference proteome</keyword>
<feature type="compositionally biased region" description="Basic residues" evidence="1">
    <location>
        <begin position="1"/>
        <end position="16"/>
    </location>
</feature>
<dbReference type="Pfam" id="PF13673">
    <property type="entry name" value="Acetyltransf_10"/>
    <property type="match status" value="1"/>
</dbReference>
<accession>A0AA41YS99</accession>
<gene>
    <name evidence="3" type="ORF">M8523_06315</name>
</gene>
<dbReference type="GO" id="GO:0016747">
    <property type="term" value="F:acyltransferase activity, transferring groups other than amino-acyl groups"/>
    <property type="evidence" value="ECO:0007669"/>
    <property type="project" value="InterPro"/>
</dbReference>
<reference evidence="3" key="1">
    <citation type="submission" date="2022-05" db="EMBL/GenBank/DDBJ databases">
        <authorList>
            <person name="Pankratov T."/>
        </authorList>
    </citation>
    <scope>NUCLEOTIDE SEQUENCE</scope>
    <source>
        <strain evidence="3">BP6-180914</strain>
    </source>
</reference>
<evidence type="ECO:0000259" key="2">
    <source>
        <dbReference type="PROSITE" id="PS51186"/>
    </source>
</evidence>
<proteinExistence type="predicted"/>
<organism evidence="3 4">
    <name type="scientific">Lichenifustis flavocetrariae</name>
    <dbReference type="NCBI Taxonomy" id="2949735"/>
    <lineage>
        <taxon>Bacteria</taxon>
        <taxon>Pseudomonadati</taxon>
        <taxon>Pseudomonadota</taxon>
        <taxon>Alphaproteobacteria</taxon>
        <taxon>Hyphomicrobiales</taxon>
        <taxon>Lichenihabitantaceae</taxon>
        <taxon>Lichenifustis</taxon>
    </lineage>
</organism>
<dbReference type="Proteomes" id="UP001165667">
    <property type="component" value="Unassembled WGS sequence"/>
</dbReference>
<feature type="domain" description="N-acetyltransferase" evidence="2">
    <location>
        <begin position="1"/>
        <end position="126"/>
    </location>
</feature>
<dbReference type="SUPFAM" id="SSF55729">
    <property type="entry name" value="Acyl-CoA N-acyltransferases (Nat)"/>
    <property type="match status" value="1"/>
</dbReference>
<dbReference type="InterPro" id="IPR000182">
    <property type="entry name" value="GNAT_dom"/>
</dbReference>
<evidence type="ECO:0000313" key="3">
    <source>
        <dbReference type="EMBL" id="MCW6507634.1"/>
    </source>
</evidence>
<dbReference type="Gene3D" id="3.40.630.30">
    <property type="match status" value="1"/>
</dbReference>
<dbReference type="AlphaFoldDB" id="A0AA41YS99"/>
<name>A0AA41YS99_9HYPH</name>